<comment type="function">
    <text evidence="2">Nitronate monooxygenase that uses molecular oxygen to catalyze the oxidative denitrification of alkyl nitronates. Acts on propionate 3-nitronate (P3N), the presumed physiological substrate. Probably functions in the detoxification of P3N, a metabolic poison produced by plants and fungi as a defense mechanism.</text>
</comment>
<comment type="similarity">
    <text evidence="3">Belongs to the nitronate monooxygenase family. NMO class I subfamily.</text>
</comment>
<dbReference type="KEGG" id="bgy:BGLY_3059"/>
<name>A0AAJ3Z0A7_9BACI</name>
<dbReference type="FunFam" id="3.20.20.70:FF:000154">
    <property type="entry name" value="Probable nitronate monooxygenase"/>
    <property type="match status" value="1"/>
</dbReference>
<dbReference type="Pfam" id="PF03060">
    <property type="entry name" value="NMO"/>
    <property type="match status" value="1"/>
</dbReference>
<evidence type="ECO:0000256" key="12">
    <source>
        <dbReference type="ARBA" id="ARBA00049401"/>
    </source>
</evidence>
<evidence type="ECO:0000256" key="1">
    <source>
        <dbReference type="ARBA" id="ARBA00001917"/>
    </source>
</evidence>
<dbReference type="InterPro" id="IPR004136">
    <property type="entry name" value="NMO"/>
</dbReference>
<dbReference type="PANTHER" id="PTHR42747">
    <property type="entry name" value="NITRONATE MONOOXYGENASE-RELATED"/>
    <property type="match status" value="1"/>
</dbReference>
<evidence type="ECO:0000256" key="7">
    <source>
        <dbReference type="ARBA" id="ARBA00022643"/>
    </source>
</evidence>
<dbReference type="SUPFAM" id="SSF51412">
    <property type="entry name" value="Inosine monophosphate dehydrogenase (IMPDH)"/>
    <property type="match status" value="1"/>
</dbReference>
<dbReference type="Gene3D" id="3.20.20.70">
    <property type="entry name" value="Aldolase class I"/>
    <property type="match status" value="1"/>
</dbReference>
<dbReference type="GO" id="GO:0018580">
    <property type="term" value="F:nitronate monooxygenase activity"/>
    <property type="evidence" value="ECO:0007669"/>
    <property type="project" value="InterPro"/>
</dbReference>
<keyword evidence="10 13" id="KW-0503">Monooxygenase</keyword>
<gene>
    <name evidence="13" type="ORF">EQZ20_15410</name>
</gene>
<dbReference type="GO" id="GO:0000166">
    <property type="term" value="F:nucleotide binding"/>
    <property type="evidence" value="ECO:0007669"/>
    <property type="project" value="UniProtKB-KW"/>
</dbReference>
<evidence type="ECO:0000256" key="4">
    <source>
        <dbReference type="ARBA" id="ARBA00013457"/>
    </source>
</evidence>
<evidence type="ECO:0000313" key="13">
    <source>
        <dbReference type="EMBL" id="QAT66153.1"/>
    </source>
</evidence>
<proteinExistence type="inferred from homology"/>
<dbReference type="InterPro" id="IPR013785">
    <property type="entry name" value="Aldolase_TIM"/>
</dbReference>
<evidence type="ECO:0000256" key="9">
    <source>
        <dbReference type="ARBA" id="ARBA00023002"/>
    </source>
</evidence>
<dbReference type="PANTHER" id="PTHR42747:SF3">
    <property type="entry name" value="NITRONATE MONOOXYGENASE-RELATED"/>
    <property type="match status" value="1"/>
</dbReference>
<keyword evidence="5" id="KW-0216">Detoxification</keyword>
<evidence type="ECO:0000256" key="5">
    <source>
        <dbReference type="ARBA" id="ARBA00022575"/>
    </source>
</evidence>
<dbReference type="RefSeq" id="WP_046131585.1">
    <property type="nucleotide sequence ID" value="NZ_CP035232.1"/>
</dbReference>
<evidence type="ECO:0000256" key="8">
    <source>
        <dbReference type="ARBA" id="ARBA00022741"/>
    </source>
</evidence>
<keyword evidence="6" id="KW-0285">Flavoprotein</keyword>
<dbReference type="GO" id="GO:0009636">
    <property type="term" value="P:response to toxic substance"/>
    <property type="evidence" value="ECO:0007669"/>
    <property type="project" value="UniProtKB-KW"/>
</dbReference>
<organism evidence="13 14">
    <name type="scientific">Bacillus glycinifermentans</name>
    <dbReference type="NCBI Taxonomy" id="1664069"/>
    <lineage>
        <taxon>Bacteria</taxon>
        <taxon>Bacillati</taxon>
        <taxon>Bacillota</taxon>
        <taxon>Bacilli</taxon>
        <taxon>Bacillales</taxon>
        <taxon>Bacillaceae</taxon>
        <taxon>Bacillus</taxon>
    </lineage>
</organism>
<keyword evidence="9" id="KW-0560">Oxidoreductase</keyword>
<evidence type="ECO:0000256" key="3">
    <source>
        <dbReference type="ARBA" id="ARBA00009881"/>
    </source>
</evidence>
<evidence type="ECO:0000256" key="11">
    <source>
        <dbReference type="ARBA" id="ARBA00031155"/>
    </source>
</evidence>
<evidence type="ECO:0000256" key="2">
    <source>
        <dbReference type="ARBA" id="ARBA00003535"/>
    </source>
</evidence>
<comment type="catalytic activity">
    <reaction evidence="12">
        <text>3 propionate 3-nitronate + 3 O2 + H2O = 3 3-oxopropanoate + 2 nitrate + nitrite + H2O2 + 3 H(+)</text>
        <dbReference type="Rhea" id="RHEA:57332"/>
        <dbReference type="ChEBI" id="CHEBI:15377"/>
        <dbReference type="ChEBI" id="CHEBI:15378"/>
        <dbReference type="ChEBI" id="CHEBI:15379"/>
        <dbReference type="ChEBI" id="CHEBI:16240"/>
        <dbReference type="ChEBI" id="CHEBI:16301"/>
        <dbReference type="ChEBI" id="CHEBI:17632"/>
        <dbReference type="ChEBI" id="CHEBI:33190"/>
        <dbReference type="ChEBI" id="CHEBI:136067"/>
    </reaction>
</comment>
<evidence type="ECO:0000313" key="14">
    <source>
        <dbReference type="Proteomes" id="UP000288675"/>
    </source>
</evidence>
<dbReference type="Proteomes" id="UP000288675">
    <property type="component" value="Chromosome"/>
</dbReference>
<comment type="cofactor">
    <cofactor evidence="1">
        <name>FMN</name>
        <dbReference type="ChEBI" id="CHEBI:58210"/>
    </cofactor>
</comment>
<dbReference type="AlphaFoldDB" id="A0AAJ3Z0A7"/>
<evidence type="ECO:0000256" key="10">
    <source>
        <dbReference type="ARBA" id="ARBA00023033"/>
    </source>
</evidence>
<dbReference type="GeneID" id="82854063"/>
<dbReference type="CDD" id="cd04730">
    <property type="entry name" value="NPD_like"/>
    <property type="match status" value="1"/>
</dbReference>
<accession>A0AAJ3Z0A7</accession>
<evidence type="ECO:0000256" key="6">
    <source>
        <dbReference type="ARBA" id="ARBA00022630"/>
    </source>
</evidence>
<protein>
    <recommendedName>
        <fullName evidence="4">Probable nitronate monooxygenase</fullName>
    </recommendedName>
    <alternativeName>
        <fullName evidence="11">Propionate 3-nitronate monooxygenase</fullName>
    </alternativeName>
</protein>
<reference evidence="13 14" key="1">
    <citation type="submission" date="2019-01" db="EMBL/GenBank/DDBJ databases">
        <title>Genome sequence of Bacillus glycinifermentans SRCM103574.</title>
        <authorList>
            <person name="Kong H.-J."/>
            <person name="Jeong S.-Y."/>
            <person name="Jeong D.-Y."/>
        </authorList>
    </citation>
    <scope>NUCLEOTIDE SEQUENCE [LARGE SCALE GENOMIC DNA]</scope>
    <source>
        <strain evidence="13 14">SRCM103574</strain>
    </source>
</reference>
<dbReference type="EMBL" id="CP035232">
    <property type="protein sequence ID" value="QAT66153.1"/>
    <property type="molecule type" value="Genomic_DNA"/>
</dbReference>
<sequence>MNEFMKMFSLTKPIIQAPMAGGITKPRLASAVSNQGALGSLASGYLTPEILEQQTKEMFELTDAPFQINVFVPSDLETPSEEQVEKWKKNIPLADQANQFKSVQDEWDDFYQKIDIILRYKVKACSFTFDLPPEDAVKELKASGCCLIGTASTVEEAVLMEERGMDIVVLQGSEAGGHRGAFLPSKGESAVGLMALVPQAADALGVPVIAAGGITDHRGVKAALTLGAQGVQIGSAFLICHESNAHAVHKQKILEANEADTKLTKLFSGKEARGIVNKWMEEKEGYETQTLPYPYQNTLTKPMRQQASLQNNHDQMSLWAGQGIRSLTEQISVKQLLYKLCHEDIKI</sequence>
<keyword evidence="7" id="KW-0288">FMN</keyword>
<keyword evidence="8" id="KW-0547">Nucleotide-binding</keyword>